<feature type="domain" description="Molybdopterin dinucleotide-binding" evidence="4">
    <location>
        <begin position="884"/>
        <end position="978"/>
    </location>
</feature>
<evidence type="ECO:0000259" key="4">
    <source>
        <dbReference type="Pfam" id="PF01568"/>
    </source>
</evidence>
<reference evidence="6 7" key="1">
    <citation type="submission" date="2017-11" db="EMBL/GenBank/DDBJ databases">
        <title>Genome-resolved metagenomics identifies genetic mobility, metabolic interactions, and unexpected diversity in perchlorate-reducing communities.</title>
        <authorList>
            <person name="Barnum T.P."/>
            <person name="Figueroa I.A."/>
            <person name="Carlstrom C.I."/>
            <person name="Lucas L.N."/>
            <person name="Engelbrektson A.L."/>
            <person name="Coates J.D."/>
        </authorList>
    </citation>
    <scope>NUCLEOTIDE SEQUENCE [LARGE SCALE GENOMIC DNA]</scope>
    <source>
        <strain evidence="6">BM301</strain>
    </source>
</reference>
<dbReference type="SUPFAM" id="SSF50692">
    <property type="entry name" value="ADC-like"/>
    <property type="match status" value="1"/>
</dbReference>
<keyword evidence="6" id="KW-0808">Transferase</keyword>
<dbReference type="Pfam" id="PF01568">
    <property type="entry name" value="Molydop_binding"/>
    <property type="match status" value="1"/>
</dbReference>
<dbReference type="GO" id="GO:0016740">
    <property type="term" value="F:transferase activity"/>
    <property type="evidence" value="ECO:0007669"/>
    <property type="project" value="UniProtKB-KW"/>
</dbReference>
<dbReference type="GO" id="GO:0030151">
    <property type="term" value="F:molybdenum ion binding"/>
    <property type="evidence" value="ECO:0007669"/>
    <property type="project" value="TreeGrafter"/>
</dbReference>
<comment type="similarity">
    <text evidence="1">Belongs to the prokaryotic molybdopterin-containing oxidoreductase family.</text>
</comment>
<dbReference type="InterPro" id="IPR006656">
    <property type="entry name" value="Mopterin_OxRdtase"/>
</dbReference>
<evidence type="ECO:0000256" key="1">
    <source>
        <dbReference type="ARBA" id="ARBA00010312"/>
    </source>
</evidence>
<dbReference type="InterPro" id="IPR009010">
    <property type="entry name" value="Asp_de-COase-like_dom_sf"/>
</dbReference>
<dbReference type="Gene3D" id="3.40.50.740">
    <property type="match status" value="2"/>
</dbReference>
<dbReference type="Proteomes" id="UP000235015">
    <property type="component" value="Unassembled WGS sequence"/>
</dbReference>
<dbReference type="AlphaFoldDB" id="A0A2N6CWF4"/>
<evidence type="ECO:0000313" key="6">
    <source>
        <dbReference type="EMBL" id="PLX61587.1"/>
    </source>
</evidence>
<evidence type="ECO:0000259" key="3">
    <source>
        <dbReference type="Pfam" id="PF00384"/>
    </source>
</evidence>
<accession>A0A2N6CWF4</accession>
<dbReference type="GO" id="GO:0043546">
    <property type="term" value="F:molybdopterin cofactor binding"/>
    <property type="evidence" value="ECO:0007669"/>
    <property type="project" value="InterPro"/>
</dbReference>
<dbReference type="GO" id="GO:0030288">
    <property type="term" value="C:outer membrane-bounded periplasmic space"/>
    <property type="evidence" value="ECO:0007669"/>
    <property type="project" value="TreeGrafter"/>
</dbReference>
<dbReference type="InterPro" id="IPR050612">
    <property type="entry name" value="Prok_Mopterin_Oxidored"/>
</dbReference>
<dbReference type="PANTHER" id="PTHR43742:SF3">
    <property type="entry name" value="DIMETHYL SULFOXIDE REDUCTASE DMSA"/>
    <property type="match status" value="1"/>
</dbReference>
<dbReference type="GO" id="GO:0009061">
    <property type="term" value="P:anaerobic respiration"/>
    <property type="evidence" value="ECO:0007669"/>
    <property type="project" value="TreeGrafter"/>
</dbReference>
<dbReference type="InterPro" id="IPR006657">
    <property type="entry name" value="MoPterin_dinucl-bd_dom"/>
</dbReference>
<dbReference type="PANTHER" id="PTHR43742">
    <property type="entry name" value="TRIMETHYLAMINE-N-OXIDE REDUCTASE"/>
    <property type="match status" value="1"/>
</dbReference>
<dbReference type="GO" id="GO:0009055">
    <property type="term" value="F:electron transfer activity"/>
    <property type="evidence" value="ECO:0007669"/>
    <property type="project" value="TreeGrafter"/>
</dbReference>
<gene>
    <name evidence="6" type="ORF">C0630_10525</name>
</gene>
<evidence type="ECO:0000259" key="5">
    <source>
        <dbReference type="Pfam" id="PF21423"/>
    </source>
</evidence>
<evidence type="ECO:0000313" key="7">
    <source>
        <dbReference type="Proteomes" id="UP000235015"/>
    </source>
</evidence>
<dbReference type="Gene3D" id="2.40.40.20">
    <property type="match status" value="1"/>
</dbReference>
<dbReference type="InterPro" id="IPR049032">
    <property type="entry name" value="AhtL-like_N"/>
</dbReference>
<dbReference type="Pfam" id="PF00384">
    <property type="entry name" value="Molybdopterin"/>
    <property type="match status" value="1"/>
</dbReference>
<dbReference type="EMBL" id="PKUN01000014">
    <property type="protein sequence ID" value="PLX61587.1"/>
    <property type="molecule type" value="Genomic_DNA"/>
</dbReference>
<feature type="domain" description="Molybdopterin oxidoreductase" evidence="3">
    <location>
        <begin position="208"/>
        <end position="710"/>
    </location>
</feature>
<feature type="domain" description="Pyrogallol hydroxytransferase large subunit-like N-terminal" evidence="5">
    <location>
        <begin position="146"/>
        <end position="200"/>
    </location>
</feature>
<name>A0A2N6CWF4_9GAMM</name>
<comment type="caution">
    <text evidence="6">The sequence shown here is derived from an EMBL/GenBank/DDBJ whole genome shotgun (WGS) entry which is preliminary data.</text>
</comment>
<dbReference type="STRING" id="1111735.GCA_000428045_01739"/>
<dbReference type="Gene3D" id="3.40.228.10">
    <property type="entry name" value="Dimethylsulfoxide Reductase, domain 2"/>
    <property type="match status" value="1"/>
</dbReference>
<protein>
    <submittedName>
        <fullName evidence="6">Pyrogallol hydroxytransferase large subunit</fullName>
    </submittedName>
</protein>
<evidence type="ECO:0000256" key="2">
    <source>
        <dbReference type="ARBA" id="ARBA00022723"/>
    </source>
</evidence>
<proteinExistence type="inferred from homology"/>
<dbReference type="Pfam" id="PF21423">
    <property type="entry name" value="AhtL-like_1st"/>
    <property type="match status" value="1"/>
</dbReference>
<dbReference type="RefSeq" id="WP_273439321.1">
    <property type="nucleotide sequence ID" value="NZ_PKUN01000014.1"/>
</dbReference>
<dbReference type="Gene3D" id="2.20.25.340">
    <property type="match status" value="1"/>
</dbReference>
<sequence length="995" mass="111890">MKKAIFKTVMFGLAHALRHTEKKNKGFFRELSKHNCVAQIKLKDDSIGRYYTINNGKVRSSKGIHSNPDVSIVFKDIDVALTFMKHNPDFGEVVHAAKNFQALTMGDDKLVVWFMQLLNRIGTAGLKYGTKMPDGTTRYTTGTNSGPLFVYVKDDKIIRITPIDLDDSDAESWTIKARGQSFTPNRKTTVNPYSMALKSMVYSKNRNLYPMKRVDFDPNGERNPQNRGISGYERISWEEALDIVSSEIKRQKKTYGPGSIAMPIPSHHQWGNVGYYLSSLLRFGNLIGFTRVHPNPDSWEGWYWGAMHHYGNAMRLGVPGFYGTVEDCLKEADQIVFWSSDPESTNGLYGAYEGTQRRLWAKSLGIEFVHIDPHLNPTAQLLGGRWIPIRPATDAALATAIMYVWVKEGLYDKDYIAKNTTDFDQWKAYLLGESDGIAKTPDWQEKETGVPAHVATALARSWGNKKTYLSCGGLGAGWGGAGRNATGSQWTRCMILMMAMQGWGKPGVNFGNLQFGAPLDYTHYFPGYADGGISGELQFTACAVNNYQRMPHVLTMNPVKQMIPRQRFCDAIVNGHSVGYMWDGSSIEAQLSPFEYPMPGYSKIHMIWRYGNSTFGTIANSTRFMESYRHESVDCVVNQSIWFEGDAKFADIILPACTSFERNDIGEWAGCSGYIHHNNSQLNHRMIVMQHKCIDPLVESKSDYQIFLDVLTKLGLGALFSEGCSELDWVKRVFRSGDLSKKISWEKFVEKGYYVVPAEPEKTRDPVSMRHFAEGRKKDTPEPMPLPSQFSEEFGKGLETQSGKIEFVANSLKREGYDNDERPPLNKYIPAWEGPHSKELYDKYPLQMVSTHPRYSFHTYGDAKDSTINDVADHRVLVNGYYYWVLRINPADARARGIKHHDLVRAHNDRGAVIFVADISALVAPGLVKTFESCADFDPIENTPDGPKGIVDRAGCANVLTSSRPQQKGTEGMAANSCLIEIEAWSPSQQRKKAS</sequence>
<organism evidence="6 7">
    <name type="scientific">Sedimenticola selenatireducens</name>
    <dbReference type="NCBI Taxonomy" id="191960"/>
    <lineage>
        <taxon>Bacteria</taxon>
        <taxon>Pseudomonadati</taxon>
        <taxon>Pseudomonadota</taxon>
        <taxon>Gammaproteobacteria</taxon>
        <taxon>Chromatiales</taxon>
        <taxon>Sedimenticolaceae</taxon>
        <taxon>Sedimenticola</taxon>
    </lineage>
</organism>
<dbReference type="GO" id="GO:0016491">
    <property type="term" value="F:oxidoreductase activity"/>
    <property type="evidence" value="ECO:0007669"/>
    <property type="project" value="InterPro"/>
</dbReference>
<keyword evidence="2" id="KW-0479">Metal-binding</keyword>
<dbReference type="SUPFAM" id="SSF53706">
    <property type="entry name" value="Formate dehydrogenase/DMSO reductase, domains 1-3"/>
    <property type="match status" value="1"/>
</dbReference>